<evidence type="ECO:0000256" key="5">
    <source>
        <dbReference type="ARBA" id="ARBA00023065"/>
    </source>
</evidence>
<proteinExistence type="predicted"/>
<dbReference type="RefSeq" id="WP_340486358.1">
    <property type="nucleotide sequence ID" value="NZ_JBANDZ010000003.1"/>
</dbReference>
<evidence type="ECO:0000256" key="2">
    <source>
        <dbReference type="ARBA" id="ARBA00022448"/>
    </source>
</evidence>
<feature type="transmembrane region" description="Helical" evidence="11">
    <location>
        <begin position="219"/>
        <end position="238"/>
    </location>
</feature>
<evidence type="ECO:0000256" key="1">
    <source>
        <dbReference type="ARBA" id="ARBA00004141"/>
    </source>
</evidence>
<evidence type="ECO:0000256" key="4">
    <source>
        <dbReference type="ARBA" id="ARBA00022989"/>
    </source>
</evidence>
<keyword evidence="7" id="KW-0869">Chloride channel</keyword>
<comment type="caution">
    <text evidence="12">The sequence shown here is derived from an EMBL/GenBank/DDBJ whole genome shotgun (WGS) entry which is preliminary data.</text>
</comment>
<feature type="transmembrane region" description="Helical" evidence="11">
    <location>
        <begin position="333"/>
        <end position="355"/>
    </location>
</feature>
<dbReference type="InterPro" id="IPR014743">
    <property type="entry name" value="Cl-channel_core"/>
</dbReference>
<feature type="transmembrane region" description="Helical" evidence="11">
    <location>
        <begin position="425"/>
        <end position="445"/>
    </location>
</feature>
<dbReference type="InterPro" id="IPR050368">
    <property type="entry name" value="ClC-type_chloride_channel"/>
</dbReference>
<feature type="transmembrane region" description="Helical" evidence="11">
    <location>
        <begin position="289"/>
        <end position="307"/>
    </location>
</feature>
<dbReference type="Pfam" id="PF00654">
    <property type="entry name" value="Voltage_CLC"/>
    <property type="match status" value="1"/>
</dbReference>
<feature type="transmembrane region" description="Helical" evidence="11">
    <location>
        <begin position="398"/>
        <end position="418"/>
    </location>
</feature>
<keyword evidence="3 11" id="KW-0812">Transmembrane</keyword>
<keyword evidence="9" id="KW-0407">Ion channel</keyword>
<dbReference type="SUPFAM" id="SSF81340">
    <property type="entry name" value="Clc chloride channel"/>
    <property type="match status" value="1"/>
</dbReference>
<evidence type="ECO:0000256" key="11">
    <source>
        <dbReference type="SAM" id="Phobius"/>
    </source>
</evidence>
<keyword evidence="5" id="KW-0406">Ion transport</keyword>
<reference evidence="12 13" key="1">
    <citation type="submission" date="2024-02" db="EMBL/GenBank/DDBJ databases">
        <title>Bifidobacterium honeyensis sp. nov., isolated from the comb honey.</title>
        <authorList>
            <person name="Liu W."/>
            <person name="Li Y."/>
        </authorList>
    </citation>
    <scope>NUCLEOTIDE SEQUENCE [LARGE SCALE GENOMIC DNA]</scope>
    <source>
        <strain evidence="12 13">IMAU50988</strain>
    </source>
</reference>
<sequence length="459" mass="47299">MKGRSADMAESKTGRTGATGVPSGPQDRGTAPSALPRFWGLVLSVVVLGCTVGASSGLLARFFDWTQWVMLGFKEELGASGAYTVAPIRRFLSVVFGALAASLIWWFLRNHCRRVPSVSQAVKGQGMPVGPTLVHVLTQIFLVACGGSIGREVAPREAGAMLGGLWGRLRGRLGLEEGDRALLVAASAGAGFAGIYVAPLTGTFFGIEVLLGRVDGTVVAVNLAMSSLATLVGGSIKGFDAYYSVGGESFSPWFTLAALLLGLVMGVAGAGFRRATSWAQDHRTTDANIIWQLTGTGLLTGLVAMWTPQVMGNGRVLAQTGINQVPAASLRAALAPIGLLLVFAMIKVVFTVLTIRTGASGGTLTPSIALGSALGAAIGLVAHLLVPDLPVWQCAVVGAAALLAASQQAPLMALFMLMEVCRLPVAAALPMTMAVAAATVAAGLVCGHGREPSPDRPER</sequence>
<evidence type="ECO:0000256" key="3">
    <source>
        <dbReference type="ARBA" id="ARBA00022692"/>
    </source>
</evidence>
<evidence type="ECO:0000256" key="9">
    <source>
        <dbReference type="ARBA" id="ARBA00023303"/>
    </source>
</evidence>
<dbReference type="Proteomes" id="UP001373159">
    <property type="component" value="Unassembled WGS sequence"/>
</dbReference>
<keyword evidence="6 11" id="KW-0472">Membrane</keyword>
<feature type="compositionally biased region" description="Basic and acidic residues" evidence="10">
    <location>
        <begin position="1"/>
        <end position="13"/>
    </location>
</feature>
<evidence type="ECO:0000256" key="7">
    <source>
        <dbReference type="ARBA" id="ARBA00023173"/>
    </source>
</evidence>
<protein>
    <submittedName>
        <fullName evidence="12">Chloride channel protein</fullName>
    </submittedName>
</protein>
<evidence type="ECO:0000313" key="13">
    <source>
        <dbReference type="Proteomes" id="UP001373159"/>
    </source>
</evidence>
<feature type="transmembrane region" description="Helical" evidence="11">
    <location>
        <begin position="181"/>
        <end position="207"/>
    </location>
</feature>
<feature type="transmembrane region" description="Helical" evidence="11">
    <location>
        <begin position="250"/>
        <end position="268"/>
    </location>
</feature>
<dbReference type="InterPro" id="IPR001807">
    <property type="entry name" value="ClC"/>
</dbReference>
<keyword evidence="8" id="KW-0868">Chloride</keyword>
<organism evidence="12 13">
    <name type="scientific">Bifidobacterium favimelis</name>
    <dbReference type="NCBI Taxonomy" id="3122979"/>
    <lineage>
        <taxon>Bacteria</taxon>
        <taxon>Bacillati</taxon>
        <taxon>Actinomycetota</taxon>
        <taxon>Actinomycetes</taxon>
        <taxon>Bifidobacteriales</taxon>
        <taxon>Bifidobacteriaceae</taxon>
        <taxon>Bifidobacterium</taxon>
    </lineage>
</organism>
<feature type="transmembrane region" description="Helical" evidence="11">
    <location>
        <begin position="367"/>
        <end position="386"/>
    </location>
</feature>
<evidence type="ECO:0000256" key="10">
    <source>
        <dbReference type="SAM" id="MobiDB-lite"/>
    </source>
</evidence>
<dbReference type="PRINTS" id="PR00762">
    <property type="entry name" value="CLCHANNEL"/>
</dbReference>
<feature type="transmembrane region" description="Helical" evidence="11">
    <location>
        <begin position="38"/>
        <end position="63"/>
    </location>
</feature>
<keyword evidence="13" id="KW-1185">Reference proteome</keyword>
<accession>A0ABU8ZPY8</accession>
<dbReference type="EMBL" id="JBANBB010000003">
    <property type="protein sequence ID" value="MEK0307304.1"/>
    <property type="molecule type" value="Genomic_DNA"/>
</dbReference>
<dbReference type="Gene3D" id="1.10.3080.10">
    <property type="entry name" value="Clc chloride channel"/>
    <property type="match status" value="1"/>
</dbReference>
<dbReference type="PANTHER" id="PTHR43427:SF6">
    <property type="entry name" value="CHLORIDE CHANNEL PROTEIN CLC-E"/>
    <property type="match status" value="1"/>
</dbReference>
<feature type="transmembrane region" description="Helical" evidence="11">
    <location>
        <begin position="91"/>
        <end position="108"/>
    </location>
</feature>
<keyword evidence="2" id="KW-0813">Transport</keyword>
<evidence type="ECO:0000256" key="6">
    <source>
        <dbReference type="ARBA" id="ARBA00023136"/>
    </source>
</evidence>
<comment type="subcellular location">
    <subcellularLocation>
        <location evidence="1">Membrane</location>
        <topology evidence="1">Multi-pass membrane protein</topology>
    </subcellularLocation>
</comment>
<dbReference type="PANTHER" id="PTHR43427">
    <property type="entry name" value="CHLORIDE CHANNEL PROTEIN CLC-E"/>
    <property type="match status" value="1"/>
</dbReference>
<evidence type="ECO:0000313" key="12">
    <source>
        <dbReference type="EMBL" id="MEK0307304.1"/>
    </source>
</evidence>
<feature type="region of interest" description="Disordered" evidence="10">
    <location>
        <begin position="1"/>
        <end position="29"/>
    </location>
</feature>
<feature type="transmembrane region" description="Helical" evidence="11">
    <location>
        <begin position="129"/>
        <end position="149"/>
    </location>
</feature>
<gene>
    <name evidence="12" type="ORF">V8P97_07510</name>
</gene>
<evidence type="ECO:0000256" key="8">
    <source>
        <dbReference type="ARBA" id="ARBA00023214"/>
    </source>
</evidence>
<keyword evidence="4 11" id="KW-1133">Transmembrane helix</keyword>
<name>A0ABU8ZPY8_9BIFI</name>